<dbReference type="EMBL" id="CAXLJM020000004">
    <property type="protein sequence ID" value="CAL8071118.1"/>
    <property type="molecule type" value="Genomic_DNA"/>
</dbReference>
<evidence type="ECO:0000313" key="2">
    <source>
        <dbReference type="EMBL" id="CAL8071118.1"/>
    </source>
</evidence>
<evidence type="ECO:0000313" key="3">
    <source>
        <dbReference type="Proteomes" id="UP001642540"/>
    </source>
</evidence>
<organism evidence="2 3">
    <name type="scientific">Orchesella dallaii</name>
    <dbReference type="NCBI Taxonomy" id="48710"/>
    <lineage>
        <taxon>Eukaryota</taxon>
        <taxon>Metazoa</taxon>
        <taxon>Ecdysozoa</taxon>
        <taxon>Arthropoda</taxon>
        <taxon>Hexapoda</taxon>
        <taxon>Collembola</taxon>
        <taxon>Entomobryomorpha</taxon>
        <taxon>Entomobryoidea</taxon>
        <taxon>Orchesellidae</taxon>
        <taxon>Orchesellinae</taxon>
        <taxon>Orchesella</taxon>
    </lineage>
</organism>
<reference evidence="2 3" key="1">
    <citation type="submission" date="2024-08" db="EMBL/GenBank/DDBJ databases">
        <authorList>
            <person name="Cucini C."/>
            <person name="Frati F."/>
        </authorList>
    </citation>
    <scope>NUCLEOTIDE SEQUENCE [LARGE SCALE GENOMIC DNA]</scope>
</reference>
<keyword evidence="3" id="KW-1185">Reference proteome</keyword>
<protein>
    <submittedName>
        <fullName evidence="2">Uncharacterized protein</fullName>
    </submittedName>
</protein>
<comment type="caution">
    <text evidence="2">The sequence shown here is derived from an EMBL/GenBank/DDBJ whole genome shotgun (WGS) entry which is preliminary data.</text>
</comment>
<keyword evidence="1" id="KW-0175">Coiled coil</keyword>
<proteinExistence type="predicted"/>
<name>A0ABP1PR90_9HEXA</name>
<gene>
    <name evidence="2" type="ORF">ODALV1_LOCUS1565</name>
</gene>
<feature type="coiled-coil region" evidence="1">
    <location>
        <begin position="48"/>
        <end position="150"/>
    </location>
</feature>
<dbReference type="Proteomes" id="UP001642540">
    <property type="component" value="Unassembled WGS sequence"/>
</dbReference>
<evidence type="ECO:0000256" key="1">
    <source>
        <dbReference type="SAM" id="Coils"/>
    </source>
</evidence>
<accession>A0ABP1PR90</accession>
<sequence>MAARKSQRLLNLKTRVTKQLRAQDKAVPKQQTEIIQKDAAILEKNSVIDENEAEISRLKVKITDLENQSLKKEIKHRLDLLKMYQDNFELERKIKRLENSHEAEQNVLLQWHKNQNRVLEEKCKQLRSQLKKTKDETRVAERKYMDLEDDMEMLSVLFLCRGDSSDTDTDSSMK</sequence>